<sequence length="280" mass="30961">MNNSIYPCLTIKGKIAEAAALYADVFGAKTVQSSPIVNILEIDGQKLMLLNDGPTSKPNPAISFMFSNEHKEATEACWNKLTEGGKVLMPLDSYPWSSYYGWVEDKYGVNWQLITNKEELPIQRFSPTLMFVGDNAGKAAAAISFYTQLFPQSNVRGILKYGEGEGDNTDYIKHAQFSVNGYVMMAMDSSHAHHFTFVDAVSLVAACNTQEEIDRYWETLTSEGGKEIACGWLVDKYGVSWQIVPANLGALMSKGGEKAQRVMSALLKMKKLVIKDLENA</sequence>
<evidence type="ECO:0000313" key="2">
    <source>
        <dbReference type="EMBL" id="RXK83902.1"/>
    </source>
</evidence>
<dbReference type="Pfam" id="PF06983">
    <property type="entry name" value="3-dmu-9_3-mt"/>
    <property type="match status" value="2"/>
</dbReference>
<dbReference type="InterPro" id="IPR029068">
    <property type="entry name" value="Glyas_Bleomycin-R_OHBP_Dase"/>
</dbReference>
<dbReference type="RefSeq" id="WP_129004954.1">
    <property type="nucleotide sequence ID" value="NZ_SDHZ01000002.1"/>
</dbReference>
<comment type="caution">
    <text evidence="2">The sequence shown here is derived from an EMBL/GenBank/DDBJ whole genome shotgun (WGS) entry which is preliminary data.</text>
</comment>
<feature type="domain" description="PhnB-like" evidence="1">
    <location>
        <begin position="124"/>
        <end position="244"/>
    </location>
</feature>
<accession>A0A4Q1D5R9</accession>
<reference evidence="2 3" key="1">
    <citation type="submission" date="2019-01" db="EMBL/GenBank/DDBJ databases">
        <title>Filimonas sp. strain TTM-71.</title>
        <authorList>
            <person name="Chen W.-M."/>
        </authorList>
    </citation>
    <scope>NUCLEOTIDE SEQUENCE [LARGE SCALE GENOMIC DNA]</scope>
    <source>
        <strain evidence="2 3">TTM-71</strain>
    </source>
</reference>
<protein>
    <submittedName>
        <fullName evidence="2">VOC family protein</fullName>
    </submittedName>
</protein>
<dbReference type="EMBL" id="SDHZ01000002">
    <property type="protein sequence ID" value="RXK83902.1"/>
    <property type="molecule type" value="Genomic_DNA"/>
</dbReference>
<dbReference type="OrthoDB" id="9806473at2"/>
<evidence type="ECO:0000313" key="3">
    <source>
        <dbReference type="Proteomes" id="UP000290545"/>
    </source>
</evidence>
<dbReference type="AlphaFoldDB" id="A0A4Q1D5R9"/>
<evidence type="ECO:0000259" key="1">
    <source>
        <dbReference type="Pfam" id="PF06983"/>
    </source>
</evidence>
<dbReference type="PANTHER" id="PTHR33990">
    <property type="entry name" value="PROTEIN YJDN-RELATED"/>
    <property type="match status" value="1"/>
</dbReference>
<dbReference type="Proteomes" id="UP000290545">
    <property type="component" value="Unassembled WGS sequence"/>
</dbReference>
<dbReference type="Gene3D" id="3.10.180.10">
    <property type="entry name" value="2,3-Dihydroxybiphenyl 1,2-Dioxygenase, domain 1"/>
    <property type="match status" value="2"/>
</dbReference>
<gene>
    <name evidence="2" type="ORF">ESB13_17685</name>
</gene>
<proteinExistence type="predicted"/>
<dbReference type="CDD" id="cd06588">
    <property type="entry name" value="PhnB_like"/>
    <property type="match status" value="2"/>
</dbReference>
<keyword evidence="3" id="KW-1185">Reference proteome</keyword>
<dbReference type="SUPFAM" id="SSF54593">
    <property type="entry name" value="Glyoxalase/Bleomycin resistance protein/Dihydroxybiphenyl dioxygenase"/>
    <property type="match status" value="2"/>
</dbReference>
<organism evidence="2 3">
    <name type="scientific">Filimonas effusa</name>
    <dbReference type="NCBI Taxonomy" id="2508721"/>
    <lineage>
        <taxon>Bacteria</taxon>
        <taxon>Pseudomonadati</taxon>
        <taxon>Bacteroidota</taxon>
        <taxon>Chitinophagia</taxon>
        <taxon>Chitinophagales</taxon>
        <taxon>Chitinophagaceae</taxon>
        <taxon>Filimonas</taxon>
    </lineage>
</organism>
<feature type="domain" description="PhnB-like" evidence="1">
    <location>
        <begin position="5"/>
        <end position="114"/>
    </location>
</feature>
<dbReference type="InterPro" id="IPR028973">
    <property type="entry name" value="PhnB-like"/>
</dbReference>
<name>A0A4Q1D5R9_9BACT</name>